<proteinExistence type="predicted"/>
<evidence type="ECO:0000313" key="1">
    <source>
        <dbReference type="EMBL" id="MED6225971.1"/>
    </source>
</evidence>
<accession>A0ABU6ZW12</accession>
<keyword evidence="2" id="KW-1185">Reference proteome</keyword>
<comment type="caution">
    <text evidence="1">The sequence shown here is derived from an EMBL/GenBank/DDBJ whole genome shotgun (WGS) entry which is preliminary data.</text>
</comment>
<reference evidence="1 2" key="1">
    <citation type="journal article" date="2023" name="Plants (Basel)">
        <title>Bridging the Gap: Combining Genomics and Transcriptomics Approaches to Understand Stylosanthes scabra, an Orphan Legume from the Brazilian Caatinga.</title>
        <authorList>
            <person name="Ferreira-Neto J.R.C."/>
            <person name="da Silva M.D."/>
            <person name="Binneck E."/>
            <person name="de Melo N.F."/>
            <person name="da Silva R.H."/>
            <person name="de Melo A.L.T.M."/>
            <person name="Pandolfi V."/>
            <person name="Bustamante F.O."/>
            <person name="Brasileiro-Vidal A.C."/>
            <person name="Benko-Iseppon A.M."/>
        </authorList>
    </citation>
    <scope>NUCLEOTIDE SEQUENCE [LARGE SCALE GENOMIC DNA]</scope>
    <source>
        <tissue evidence="1">Leaves</tissue>
    </source>
</reference>
<name>A0ABU6ZW12_9FABA</name>
<protein>
    <submittedName>
        <fullName evidence="1">Uncharacterized protein</fullName>
    </submittedName>
</protein>
<organism evidence="1 2">
    <name type="scientific">Stylosanthes scabra</name>
    <dbReference type="NCBI Taxonomy" id="79078"/>
    <lineage>
        <taxon>Eukaryota</taxon>
        <taxon>Viridiplantae</taxon>
        <taxon>Streptophyta</taxon>
        <taxon>Embryophyta</taxon>
        <taxon>Tracheophyta</taxon>
        <taxon>Spermatophyta</taxon>
        <taxon>Magnoliopsida</taxon>
        <taxon>eudicotyledons</taxon>
        <taxon>Gunneridae</taxon>
        <taxon>Pentapetalae</taxon>
        <taxon>rosids</taxon>
        <taxon>fabids</taxon>
        <taxon>Fabales</taxon>
        <taxon>Fabaceae</taxon>
        <taxon>Papilionoideae</taxon>
        <taxon>50 kb inversion clade</taxon>
        <taxon>dalbergioids sensu lato</taxon>
        <taxon>Dalbergieae</taxon>
        <taxon>Pterocarpus clade</taxon>
        <taxon>Stylosanthes</taxon>
    </lineage>
</organism>
<dbReference type="Proteomes" id="UP001341840">
    <property type="component" value="Unassembled WGS sequence"/>
</dbReference>
<gene>
    <name evidence="1" type="ORF">PIB30_098751</name>
</gene>
<sequence length="93" mass="11041">MGLLPCTSFAAWRVHRAWTVYEQRNNSLETRLRHWRRVLNNLDPYGNAHTSSNQVWHGSKLLTHVDKEDEEPRNIHTHIDLLGDGRYTFELFD</sequence>
<evidence type="ECO:0000313" key="2">
    <source>
        <dbReference type="Proteomes" id="UP001341840"/>
    </source>
</evidence>
<dbReference type="EMBL" id="JASCZI010274422">
    <property type="protein sequence ID" value="MED6225971.1"/>
    <property type="molecule type" value="Genomic_DNA"/>
</dbReference>